<feature type="domain" description="Aminotransferase-like plant mobile" evidence="1">
    <location>
        <begin position="11"/>
        <end position="197"/>
    </location>
</feature>
<dbReference type="EMBL" id="JAAIUW010000006">
    <property type="protein sequence ID" value="KAF7826493.1"/>
    <property type="molecule type" value="Genomic_DNA"/>
</dbReference>
<evidence type="ECO:0000259" key="1">
    <source>
        <dbReference type="Pfam" id="PF10536"/>
    </source>
</evidence>
<dbReference type="PANTHER" id="PTHR46033:SF17">
    <property type="entry name" value="AMINOTRANSFERASE-LIKE PLANT MOBILE DOMAIN-CONTAINING PROTEIN"/>
    <property type="match status" value="1"/>
</dbReference>
<name>A0A834TQC9_9FABA</name>
<proteinExistence type="predicted"/>
<sequence length="397" mass="44041">MQASKSCLPLLASMISFFDADTSCFHFNNHSLCFGLEDVYYLTGLPINGKAVIDRDYGLDTLCFELLGKINYFTVTNQRRKNCIKLRQLRIDFQNVDDDVNDLELDKHVRGYVLYVIGCVISVDETNDNVPAMYLSFLENVNEIGSYAWGSALLANINYWLVKYKRNPTDHGVKAMLFFVQLFAFERLDALLPPNREELKLTGVDTLILCMNKVAWHRPSFSPRQLWCPTVPLEPYPLNIKPRSGKGLDWSLEYDGYVREWDQRNQRFMELSNASQADARGMEAGGAAGNVGVGDDLRREACGIAAGDAVGYVGVGDDSTSECIFVVESVGWREVVRGMEAEGALGNVGVGDSTSKGAGRTRRMSMVVAVSGFLAGFDLGSTTGGIIDENVKRRQLV</sequence>
<evidence type="ECO:0000313" key="3">
    <source>
        <dbReference type="Proteomes" id="UP000634136"/>
    </source>
</evidence>
<organism evidence="2 3">
    <name type="scientific">Senna tora</name>
    <dbReference type="NCBI Taxonomy" id="362788"/>
    <lineage>
        <taxon>Eukaryota</taxon>
        <taxon>Viridiplantae</taxon>
        <taxon>Streptophyta</taxon>
        <taxon>Embryophyta</taxon>
        <taxon>Tracheophyta</taxon>
        <taxon>Spermatophyta</taxon>
        <taxon>Magnoliopsida</taxon>
        <taxon>eudicotyledons</taxon>
        <taxon>Gunneridae</taxon>
        <taxon>Pentapetalae</taxon>
        <taxon>rosids</taxon>
        <taxon>fabids</taxon>
        <taxon>Fabales</taxon>
        <taxon>Fabaceae</taxon>
        <taxon>Caesalpinioideae</taxon>
        <taxon>Cassia clade</taxon>
        <taxon>Senna</taxon>
    </lineage>
</organism>
<keyword evidence="3" id="KW-1185">Reference proteome</keyword>
<dbReference type="PANTHER" id="PTHR46033">
    <property type="entry name" value="PROTEIN MAIN-LIKE 2"/>
    <property type="match status" value="1"/>
</dbReference>
<evidence type="ECO:0000313" key="2">
    <source>
        <dbReference type="EMBL" id="KAF7826493.1"/>
    </source>
</evidence>
<dbReference type="Proteomes" id="UP000634136">
    <property type="component" value="Unassembled WGS sequence"/>
</dbReference>
<comment type="caution">
    <text evidence="2">The sequence shown here is derived from an EMBL/GenBank/DDBJ whole genome shotgun (WGS) entry which is preliminary data.</text>
</comment>
<dbReference type="OrthoDB" id="1429445at2759"/>
<dbReference type="Pfam" id="PF10536">
    <property type="entry name" value="PMD"/>
    <property type="match status" value="1"/>
</dbReference>
<dbReference type="AlphaFoldDB" id="A0A834TQC9"/>
<gene>
    <name evidence="2" type="ORF">G2W53_017657</name>
</gene>
<reference evidence="2" key="1">
    <citation type="submission" date="2020-09" db="EMBL/GenBank/DDBJ databases">
        <title>Genome-Enabled Discovery of Anthraquinone Biosynthesis in Senna tora.</title>
        <authorList>
            <person name="Kang S.-H."/>
            <person name="Pandey R.P."/>
            <person name="Lee C.-M."/>
            <person name="Sim J.-S."/>
            <person name="Jeong J.-T."/>
            <person name="Choi B.-S."/>
            <person name="Jung M."/>
            <person name="Ginzburg D."/>
            <person name="Zhao K."/>
            <person name="Won S.Y."/>
            <person name="Oh T.-J."/>
            <person name="Yu Y."/>
            <person name="Kim N.-H."/>
            <person name="Lee O.R."/>
            <person name="Lee T.-H."/>
            <person name="Bashyal P."/>
            <person name="Kim T.-S."/>
            <person name="Lee W.-H."/>
            <person name="Kawkins C."/>
            <person name="Kim C.-K."/>
            <person name="Kim J.S."/>
            <person name="Ahn B.O."/>
            <person name="Rhee S.Y."/>
            <person name="Sohng J.K."/>
        </authorList>
    </citation>
    <scope>NUCLEOTIDE SEQUENCE</scope>
    <source>
        <tissue evidence="2">Leaf</tissue>
    </source>
</reference>
<dbReference type="InterPro" id="IPR044824">
    <property type="entry name" value="MAIN-like"/>
</dbReference>
<protein>
    <submittedName>
        <fullName evidence="2">Serine/threonine-protein phosphatase 7 long form-like protein</fullName>
    </submittedName>
</protein>
<dbReference type="InterPro" id="IPR019557">
    <property type="entry name" value="AminoTfrase-like_pln_mobile"/>
</dbReference>
<accession>A0A834TQC9</accession>
<dbReference type="GO" id="GO:0010073">
    <property type="term" value="P:meristem maintenance"/>
    <property type="evidence" value="ECO:0007669"/>
    <property type="project" value="InterPro"/>
</dbReference>